<keyword evidence="3" id="KW-1185">Reference proteome</keyword>
<dbReference type="Proteomes" id="UP000261174">
    <property type="component" value="Unassembled WGS sequence"/>
</dbReference>
<accession>A0A3E1NVI6</accession>
<sequence>MSNASSPNQGVKWGLIAGLAGIVAGLIFYFTNPIKLQSLLFGGIELAATAVCALLAGLERRKAFGGKIDFKTVLQPVFTTFVISLLIGVIFTYVMFNFIDPSLVEQMKQAHIADVREMKNLYKALGYSESDYNRELKEAETGEYGVTIAGSVINYLQKLIKSFILSAILSLIVRRK</sequence>
<reference evidence="2 3" key="1">
    <citation type="submission" date="2018-08" db="EMBL/GenBank/DDBJ databases">
        <title>Chitinophaga sp. K20C18050901, a novel bacterium isolated from forest soil.</title>
        <authorList>
            <person name="Wang C."/>
        </authorList>
    </citation>
    <scope>NUCLEOTIDE SEQUENCE [LARGE SCALE GENOMIC DNA]</scope>
    <source>
        <strain evidence="2 3">K20C18050901</strain>
    </source>
</reference>
<protein>
    <submittedName>
        <fullName evidence="2">DUF4199 domain-containing protein</fullName>
    </submittedName>
</protein>
<feature type="transmembrane region" description="Helical" evidence="1">
    <location>
        <begin position="77"/>
        <end position="99"/>
    </location>
</feature>
<dbReference type="InterPro" id="IPR025250">
    <property type="entry name" value="DUF4199"/>
</dbReference>
<evidence type="ECO:0000313" key="3">
    <source>
        <dbReference type="Proteomes" id="UP000261174"/>
    </source>
</evidence>
<keyword evidence="1" id="KW-1133">Transmembrane helix</keyword>
<comment type="caution">
    <text evidence="2">The sequence shown here is derived from an EMBL/GenBank/DDBJ whole genome shotgun (WGS) entry which is preliminary data.</text>
</comment>
<dbReference type="OrthoDB" id="660361at2"/>
<keyword evidence="1" id="KW-0472">Membrane</keyword>
<feature type="transmembrane region" description="Helical" evidence="1">
    <location>
        <begin position="36"/>
        <end position="56"/>
    </location>
</feature>
<dbReference type="Pfam" id="PF13858">
    <property type="entry name" value="DUF4199"/>
    <property type="match status" value="1"/>
</dbReference>
<organism evidence="2 3">
    <name type="scientific">Chitinophaga silvisoli</name>
    <dbReference type="NCBI Taxonomy" id="2291814"/>
    <lineage>
        <taxon>Bacteria</taxon>
        <taxon>Pseudomonadati</taxon>
        <taxon>Bacteroidota</taxon>
        <taxon>Chitinophagia</taxon>
        <taxon>Chitinophagales</taxon>
        <taxon>Chitinophagaceae</taxon>
        <taxon>Chitinophaga</taxon>
    </lineage>
</organism>
<evidence type="ECO:0000313" key="2">
    <source>
        <dbReference type="EMBL" id="RFM31864.1"/>
    </source>
</evidence>
<dbReference type="EMBL" id="QTJV01000012">
    <property type="protein sequence ID" value="RFM31864.1"/>
    <property type="molecule type" value="Genomic_DNA"/>
</dbReference>
<gene>
    <name evidence="2" type="ORF">DXN04_27275</name>
</gene>
<proteinExistence type="predicted"/>
<dbReference type="AlphaFoldDB" id="A0A3E1NVI6"/>
<evidence type="ECO:0000256" key="1">
    <source>
        <dbReference type="SAM" id="Phobius"/>
    </source>
</evidence>
<keyword evidence="1" id="KW-0812">Transmembrane</keyword>
<feature type="transmembrane region" description="Helical" evidence="1">
    <location>
        <begin position="12"/>
        <end position="30"/>
    </location>
</feature>
<dbReference type="RefSeq" id="WP_116856572.1">
    <property type="nucleotide sequence ID" value="NZ_QTJV01000012.1"/>
</dbReference>
<name>A0A3E1NVI6_9BACT</name>